<evidence type="ECO:0000313" key="25">
    <source>
        <dbReference type="Proteomes" id="UP000184066"/>
    </source>
</evidence>
<evidence type="ECO:0000256" key="18">
    <source>
        <dbReference type="ARBA" id="ARBA00023136"/>
    </source>
</evidence>
<keyword evidence="12 19" id="KW-0375">Hydrogen ion transport</keyword>
<dbReference type="Gene3D" id="6.10.280.130">
    <property type="match status" value="1"/>
</dbReference>
<feature type="binding site" description="covalent" evidence="21">
    <location>
        <position position="220"/>
    </location>
    <ligand>
        <name>heme c</name>
        <dbReference type="ChEBI" id="CHEBI:61717"/>
        <label>2</label>
    </ligand>
</feature>
<evidence type="ECO:0000256" key="7">
    <source>
        <dbReference type="ARBA" id="ARBA00022617"/>
    </source>
</evidence>
<keyword evidence="8 19" id="KW-0679">Respiratory chain</keyword>
<keyword evidence="4 19" id="KW-0813">Transport</keyword>
<dbReference type="NCBIfam" id="TIGR00782">
    <property type="entry name" value="ccoP"/>
    <property type="match status" value="1"/>
</dbReference>
<keyword evidence="7 19" id="KW-0349">Heme</keyword>
<evidence type="ECO:0000256" key="8">
    <source>
        <dbReference type="ARBA" id="ARBA00022660"/>
    </source>
</evidence>
<evidence type="ECO:0000256" key="20">
    <source>
        <dbReference type="PIRSR" id="PIRSR000006-1"/>
    </source>
</evidence>
<dbReference type="Pfam" id="PF14715">
    <property type="entry name" value="FixP_N"/>
    <property type="match status" value="1"/>
</dbReference>
<dbReference type="InterPro" id="IPR050597">
    <property type="entry name" value="Cytochrome_c_Oxidase_Subunit"/>
</dbReference>
<evidence type="ECO:0000259" key="23">
    <source>
        <dbReference type="PROSITE" id="PS51007"/>
    </source>
</evidence>
<keyword evidence="18 19" id="KW-0472">Membrane</keyword>
<evidence type="ECO:0000256" key="6">
    <source>
        <dbReference type="ARBA" id="ARBA00022519"/>
    </source>
</evidence>
<feature type="binding site" description="covalent" evidence="21">
    <location>
        <position position="124"/>
    </location>
    <ligand>
        <name>heme c</name>
        <dbReference type="ChEBI" id="CHEBI:61717"/>
        <label>1</label>
    </ligand>
</feature>
<dbReference type="AlphaFoldDB" id="A0A1M7TJM8"/>
<dbReference type="SUPFAM" id="SSF46626">
    <property type="entry name" value="Cytochrome c"/>
    <property type="match status" value="2"/>
</dbReference>
<dbReference type="GO" id="GO:1902600">
    <property type="term" value="P:proton transmembrane transport"/>
    <property type="evidence" value="ECO:0007669"/>
    <property type="project" value="UniProtKB-KW"/>
</dbReference>
<dbReference type="InterPro" id="IPR032858">
    <property type="entry name" value="CcoP_N"/>
</dbReference>
<keyword evidence="25" id="KW-1185">Reference proteome</keyword>
<dbReference type="PROSITE" id="PS51007">
    <property type="entry name" value="CYTC"/>
    <property type="match status" value="2"/>
</dbReference>
<feature type="binding site" description="axial binding residue" evidence="20">
    <location>
        <position position="176"/>
    </location>
    <ligand>
        <name>heme c</name>
        <dbReference type="ChEBI" id="CHEBI:61717"/>
        <label>2</label>
    </ligand>
    <ligandPart>
        <name>Fe</name>
        <dbReference type="ChEBI" id="CHEBI:18248"/>
    </ligandPart>
</feature>
<dbReference type="Gene3D" id="1.10.760.10">
    <property type="entry name" value="Cytochrome c-like domain"/>
    <property type="match status" value="2"/>
</dbReference>
<dbReference type="InterPro" id="IPR009056">
    <property type="entry name" value="Cyt_c-like_dom"/>
</dbReference>
<evidence type="ECO:0000256" key="1">
    <source>
        <dbReference type="ARBA" id="ARBA00004533"/>
    </source>
</evidence>
<evidence type="ECO:0000256" key="14">
    <source>
        <dbReference type="ARBA" id="ARBA00022989"/>
    </source>
</evidence>
<evidence type="ECO:0000256" key="13">
    <source>
        <dbReference type="ARBA" id="ARBA00022982"/>
    </source>
</evidence>
<dbReference type="InterPro" id="IPR008168">
    <property type="entry name" value="Cyt_C_IC"/>
</dbReference>
<evidence type="ECO:0000256" key="19">
    <source>
        <dbReference type="PIRNR" id="PIRNR000006"/>
    </source>
</evidence>
<keyword evidence="14 22" id="KW-1133">Transmembrane helix</keyword>
<feature type="binding site" description="axial binding residue" evidence="20">
    <location>
        <position position="128"/>
    </location>
    <ligand>
        <name>heme c</name>
        <dbReference type="ChEBI" id="CHEBI:61717"/>
        <label>1</label>
    </ligand>
    <ligandPart>
        <name>Fe</name>
        <dbReference type="ChEBI" id="CHEBI:18248"/>
    </ligandPart>
</feature>
<keyword evidence="16 19" id="KW-0408">Iron</keyword>
<comment type="cofactor">
    <cofactor evidence="19 21">
        <name>heme c</name>
        <dbReference type="ChEBI" id="CHEBI:61717"/>
    </cofactor>
    <text evidence="19 21">Binds 2 heme C groups per subunit.</text>
</comment>
<dbReference type="PRINTS" id="PR00605">
    <property type="entry name" value="CYTCHROMECIC"/>
</dbReference>
<evidence type="ECO:0000313" key="24">
    <source>
        <dbReference type="EMBL" id="SHN70954.1"/>
    </source>
</evidence>
<feature type="binding site" description="covalent" evidence="21">
    <location>
        <position position="223"/>
    </location>
    <ligand>
        <name>heme c</name>
        <dbReference type="ChEBI" id="CHEBI:61717"/>
        <label>2</label>
    </ligand>
</feature>
<feature type="transmembrane region" description="Helical" evidence="22">
    <location>
        <begin position="35"/>
        <end position="54"/>
    </location>
</feature>
<keyword evidence="15 19" id="KW-0560">Oxidoreductase</keyword>
<keyword evidence="9 22" id="KW-0812">Transmembrane</keyword>
<dbReference type="PANTHER" id="PTHR33751">
    <property type="entry name" value="CBB3-TYPE CYTOCHROME C OXIDASE SUBUNIT FIXP"/>
    <property type="match status" value="1"/>
</dbReference>
<keyword evidence="11" id="KW-0677">Repeat</keyword>
<dbReference type="InterPro" id="IPR038414">
    <property type="entry name" value="CcoP_N_sf"/>
</dbReference>
<evidence type="ECO:0000256" key="3">
    <source>
        <dbReference type="ARBA" id="ARBA00006113"/>
    </source>
</evidence>
<dbReference type="GO" id="GO:0020037">
    <property type="term" value="F:heme binding"/>
    <property type="evidence" value="ECO:0007669"/>
    <property type="project" value="InterPro"/>
</dbReference>
<proteinExistence type="inferred from homology"/>
<evidence type="ECO:0000256" key="17">
    <source>
        <dbReference type="ARBA" id="ARBA00023065"/>
    </source>
</evidence>
<dbReference type="OrthoDB" id="9811281at2"/>
<dbReference type="PIRSF" id="PIRSF000006">
    <property type="entry name" value="Cbb3-Cox_fixP"/>
    <property type="match status" value="1"/>
</dbReference>
<dbReference type="Proteomes" id="UP000184066">
    <property type="component" value="Unassembled WGS sequence"/>
</dbReference>
<evidence type="ECO:0000256" key="5">
    <source>
        <dbReference type="ARBA" id="ARBA00022475"/>
    </source>
</evidence>
<evidence type="ECO:0000256" key="16">
    <source>
        <dbReference type="ARBA" id="ARBA00023004"/>
    </source>
</evidence>
<feature type="binding site" description="axial binding residue" evidence="20">
    <location>
        <position position="224"/>
    </location>
    <ligand>
        <name>heme c</name>
        <dbReference type="ChEBI" id="CHEBI:61717"/>
        <label>2</label>
    </ligand>
    <ligandPart>
        <name>Fe</name>
        <dbReference type="ChEBI" id="CHEBI:18248"/>
    </ligandPart>
</feature>
<gene>
    <name evidence="24" type="ORF">SAMN05216200_10761</name>
</gene>
<dbReference type="PANTHER" id="PTHR33751:SF1">
    <property type="entry name" value="CBB3-TYPE CYTOCHROME C OXIDASE SUBUNIT FIXP"/>
    <property type="match status" value="1"/>
</dbReference>
<comment type="subunit">
    <text evidence="19">Component of the cbb3-type cytochrome c oxidase.</text>
</comment>
<keyword evidence="5 19" id="KW-1003">Cell membrane</keyword>
<feature type="domain" description="Cytochrome c" evidence="23">
    <location>
        <begin position="111"/>
        <end position="200"/>
    </location>
</feature>
<evidence type="ECO:0000256" key="12">
    <source>
        <dbReference type="ARBA" id="ARBA00022781"/>
    </source>
</evidence>
<feature type="binding site" description="covalent" evidence="21">
    <location>
        <position position="127"/>
    </location>
    <ligand>
        <name>heme c</name>
        <dbReference type="ChEBI" id="CHEBI:61717"/>
        <label>1</label>
    </ligand>
</feature>
<dbReference type="EMBL" id="FRDL01000007">
    <property type="protein sequence ID" value="SHN70954.1"/>
    <property type="molecule type" value="Genomic_DNA"/>
</dbReference>
<dbReference type="Pfam" id="PF13442">
    <property type="entry name" value="Cytochrome_CBB3"/>
    <property type="match status" value="2"/>
</dbReference>
<protein>
    <recommendedName>
        <fullName evidence="19">Cbb3-type cytochrome c oxidase subunit</fullName>
    </recommendedName>
</protein>
<dbReference type="GO" id="GO:0009055">
    <property type="term" value="F:electron transfer activity"/>
    <property type="evidence" value="ECO:0007669"/>
    <property type="project" value="InterPro"/>
</dbReference>
<comment type="pathway">
    <text evidence="2 19">Energy metabolism; oxidative phosphorylation.</text>
</comment>
<keyword evidence="6 19" id="KW-0997">Cell inner membrane</keyword>
<comment type="similarity">
    <text evidence="3 19">Belongs to the CcoP / FixP family.</text>
</comment>
<dbReference type="STRING" id="1189325.SAMN04488119_10762"/>
<evidence type="ECO:0000256" key="2">
    <source>
        <dbReference type="ARBA" id="ARBA00004673"/>
    </source>
</evidence>
<organism evidence="24 25">
    <name type="scientific">Oceanicella actignis</name>
    <dbReference type="NCBI Taxonomy" id="1189325"/>
    <lineage>
        <taxon>Bacteria</taxon>
        <taxon>Pseudomonadati</taxon>
        <taxon>Pseudomonadota</taxon>
        <taxon>Alphaproteobacteria</taxon>
        <taxon>Rhodobacterales</taxon>
        <taxon>Paracoccaceae</taxon>
        <taxon>Oceanicella</taxon>
    </lineage>
</organism>
<dbReference type="InterPro" id="IPR004678">
    <property type="entry name" value="Cyt_c_oxidase_cbb3_su3"/>
</dbReference>
<evidence type="ECO:0000256" key="10">
    <source>
        <dbReference type="ARBA" id="ARBA00022723"/>
    </source>
</evidence>
<evidence type="ECO:0000256" key="9">
    <source>
        <dbReference type="ARBA" id="ARBA00022692"/>
    </source>
</evidence>
<sequence>MADKHEKEIDELSGVDTTGHEWDGIKELNNPLPKWWLWTFYGTVIWALLYTIAYPSWPLIDKAFGGVLGYSSRAQVEQELARHAEAQKPWLDRIAALDLPEIASDAELAQFANAGGAAIFRTYCSQCHGAGAQGAKGYPNLNDDDWLWGGDLEAIHYTINHGVRAPEDEDTRDSVMPAFGDGTLDKAQIAQVIEYVRQISGQEHDADLAAAGAEVFADNCAACHGEDGKGNRDIGAPNLTDHIWLYGGDRQALLETLLKGRAGMMPAWGKRLTDAQVKQVALYVHQLGGGE</sequence>
<comment type="subcellular location">
    <subcellularLocation>
        <location evidence="1 19">Cell inner membrane</location>
    </subcellularLocation>
</comment>
<keyword evidence="10 19" id="KW-0479">Metal-binding</keyword>
<dbReference type="GO" id="GO:0006119">
    <property type="term" value="P:oxidative phosphorylation"/>
    <property type="evidence" value="ECO:0007669"/>
    <property type="project" value="UniProtKB-UniPathway"/>
</dbReference>
<dbReference type="GO" id="GO:0005886">
    <property type="term" value="C:plasma membrane"/>
    <property type="evidence" value="ECO:0007669"/>
    <property type="project" value="UniProtKB-SubCell"/>
</dbReference>
<dbReference type="GO" id="GO:0005506">
    <property type="term" value="F:iron ion binding"/>
    <property type="evidence" value="ECO:0007669"/>
    <property type="project" value="InterPro"/>
</dbReference>
<dbReference type="UniPathway" id="UPA00705"/>
<name>A0A1M7TJM8_9RHOB</name>
<keyword evidence="17 19" id="KW-0406">Ion transport</keyword>
<feature type="domain" description="Cytochrome c" evidence="23">
    <location>
        <begin position="207"/>
        <end position="288"/>
    </location>
</feature>
<comment type="function">
    <text evidence="19">C-type cytochrome. Part of the cbb3-type cytochrome c oxidase complex.</text>
</comment>
<dbReference type="RefSeq" id="WP_072747690.1">
    <property type="nucleotide sequence ID" value="NZ_FOHL01000007.1"/>
</dbReference>
<feature type="binding site" description="axial binding residue" evidence="20">
    <location>
        <position position="265"/>
    </location>
    <ligand>
        <name>heme c</name>
        <dbReference type="ChEBI" id="CHEBI:61717"/>
        <label>1</label>
    </ligand>
    <ligandPart>
        <name>Fe</name>
        <dbReference type="ChEBI" id="CHEBI:18248"/>
    </ligandPart>
</feature>
<evidence type="ECO:0000256" key="22">
    <source>
        <dbReference type="SAM" id="Phobius"/>
    </source>
</evidence>
<evidence type="ECO:0000256" key="4">
    <source>
        <dbReference type="ARBA" id="ARBA00022448"/>
    </source>
</evidence>
<reference evidence="24 25" key="1">
    <citation type="submission" date="2016-12" db="EMBL/GenBank/DDBJ databases">
        <authorList>
            <person name="Song W.-J."/>
            <person name="Kurnit D.M."/>
        </authorList>
    </citation>
    <scope>NUCLEOTIDE SEQUENCE [LARGE SCALE GENOMIC DNA]</scope>
    <source>
        <strain evidence="24 25">CGMCC 1.10808</strain>
    </source>
</reference>
<evidence type="ECO:0000256" key="15">
    <source>
        <dbReference type="ARBA" id="ARBA00023002"/>
    </source>
</evidence>
<dbReference type="InterPro" id="IPR036909">
    <property type="entry name" value="Cyt_c-like_dom_sf"/>
</dbReference>
<dbReference type="GO" id="GO:0016491">
    <property type="term" value="F:oxidoreductase activity"/>
    <property type="evidence" value="ECO:0007669"/>
    <property type="project" value="UniProtKB-KW"/>
</dbReference>
<evidence type="ECO:0000256" key="21">
    <source>
        <dbReference type="PIRSR" id="PIRSR000006-2"/>
    </source>
</evidence>
<evidence type="ECO:0000256" key="11">
    <source>
        <dbReference type="ARBA" id="ARBA00022737"/>
    </source>
</evidence>
<keyword evidence="13 19" id="KW-0249">Electron transport</keyword>
<accession>A0A1M7TJM8</accession>